<evidence type="ECO:0000313" key="9">
    <source>
        <dbReference type="RefSeq" id="XP_025734714.1"/>
    </source>
</evidence>
<feature type="compositionally biased region" description="Polar residues" evidence="6">
    <location>
        <begin position="1"/>
        <end position="12"/>
    </location>
</feature>
<evidence type="ECO:0000256" key="5">
    <source>
        <dbReference type="ARBA" id="ARBA00023136"/>
    </source>
</evidence>
<feature type="transmembrane region" description="Helical" evidence="7">
    <location>
        <begin position="159"/>
        <end position="187"/>
    </location>
</feature>
<comment type="subcellular location">
    <subcellularLocation>
        <location evidence="1">Membrane</location>
        <topology evidence="1">Multi-pass membrane protein</topology>
    </subcellularLocation>
</comment>
<evidence type="ECO:0000256" key="6">
    <source>
        <dbReference type="SAM" id="MobiDB-lite"/>
    </source>
</evidence>
<feature type="transmembrane region" description="Helical" evidence="7">
    <location>
        <begin position="88"/>
        <end position="111"/>
    </location>
</feature>
<dbReference type="GO" id="GO:0005886">
    <property type="term" value="C:plasma membrane"/>
    <property type="evidence" value="ECO:0007669"/>
    <property type="project" value="TreeGrafter"/>
</dbReference>
<dbReference type="RefSeq" id="XP_073739789.1">
    <property type="nucleotide sequence ID" value="XM_073883688.1"/>
</dbReference>
<evidence type="ECO:0000256" key="7">
    <source>
        <dbReference type="SAM" id="Phobius"/>
    </source>
</evidence>
<dbReference type="PANTHER" id="PTHR23320">
    <property type="entry name" value="MEMBRANE-SPANNING 4-DOMAINS SUBFAMILY A MS4A -RELATED"/>
    <property type="match status" value="1"/>
</dbReference>
<feature type="transmembrane region" description="Helical" evidence="7">
    <location>
        <begin position="123"/>
        <end position="147"/>
    </location>
</feature>
<comment type="similarity">
    <text evidence="2">Belongs to the MS4A family.</text>
</comment>
<dbReference type="InterPro" id="IPR007237">
    <property type="entry name" value="CD20-like"/>
</dbReference>
<reference key="1">
    <citation type="submission" date="2019-01" db="UniProtKB">
        <authorList>
            <consortium name="RefSeq"/>
        </authorList>
    </citation>
    <scope>IDENTIFICATION</scope>
</reference>
<dbReference type="RefSeq" id="XP_073739785.1">
    <property type="nucleotide sequence ID" value="XM_073883684.1"/>
</dbReference>
<keyword evidence="3 7" id="KW-0812">Transmembrane</keyword>
<keyword evidence="5 7" id="KW-0472">Membrane</keyword>
<proteinExistence type="inferred from homology"/>
<evidence type="ECO:0000256" key="3">
    <source>
        <dbReference type="ARBA" id="ARBA00022692"/>
    </source>
</evidence>
<evidence type="ECO:0000256" key="2">
    <source>
        <dbReference type="ARBA" id="ARBA00009565"/>
    </source>
</evidence>
<gene>
    <name evidence="9" type="primary">LOC112829380</name>
</gene>
<dbReference type="AlphaFoldDB" id="A0A3Q7PLW6"/>
<organism evidence="8 9">
    <name type="scientific">Callorhinus ursinus</name>
    <name type="common">Northern fur seal</name>
    <dbReference type="NCBI Taxonomy" id="34884"/>
    <lineage>
        <taxon>Eukaryota</taxon>
        <taxon>Metazoa</taxon>
        <taxon>Chordata</taxon>
        <taxon>Craniata</taxon>
        <taxon>Vertebrata</taxon>
        <taxon>Euteleostomi</taxon>
        <taxon>Mammalia</taxon>
        <taxon>Eutheria</taxon>
        <taxon>Laurasiatheria</taxon>
        <taxon>Carnivora</taxon>
        <taxon>Caniformia</taxon>
        <taxon>Pinnipedia</taxon>
        <taxon>Otariidae</taxon>
        <taxon>Callorhinus</taxon>
    </lineage>
</organism>
<dbReference type="GO" id="GO:0007166">
    <property type="term" value="P:cell surface receptor signaling pathway"/>
    <property type="evidence" value="ECO:0007669"/>
    <property type="project" value="TreeGrafter"/>
</dbReference>
<protein>
    <submittedName>
        <fullName evidence="9">Uncharacterized protein LOC112829380 isoform X1</fullName>
    </submittedName>
</protein>
<dbReference type="Proteomes" id="UP000286641">
    <property type="component" value="Unplaced"/>
</dbReference>
<evidence type="ECO:0000256" key="1">
    <source>
        <dbReference type="ARBA" id="ARBA00004141"/>
    </source>
</evidence>
<dbReference type="InterPro" id="IPR030417">
    <property type="entry name" value="MS4A"/>
</dbReference>
<dbReference type="PANTHER" id="PTHR23320:SF42">
    <property type="entry name" value="MEMBRANE-SPANNING 4-DOMAINS SUBFAMILY A MEMBER 13"/>
    <property type="match status" value="1"/>
</dbReference>
<evidence type="ECO:0000256" key="4">
    <source>
        <dbReference type="ARBA" id="ARBA00022989"/>
    </source>
</evidence>
<dbReference type="RefSeq" id="XP_073739787.1">
    <property type="nucleotide sequence ID" value="XM_073883686.1"/>
</dbReference>
<dbReference type="GeneID" id="112829380"/>
<keyword evidence="4 7" id="KW-1133">Transmembrane helix</keyword>
<dbReference type="RefSeq" id="XP_073739788.1">
    <property type="nucleotide sequence ID" value="XM_073883687.1"/>
</dbReference>
<dbReference type="RefSeq" id="XP_073739786.1">
    <property type="nucleotide sequence ID" value="XM_073883685.1"/>
</dbReference>
<dbReference type="Pfam" id="PF04103">
    <property type="entry name" value="CD20"/>
    <property type="match status" value="1"/>
</dbReference>
<keyword evidence="8" id="KW-1185">Reference proteome</keyword>
<accession>A0A3Q7PLW6</accession>
<feature type="region of interest" description="Disordered" evidence="6">
    <location>
        <begin position="1"/>
        <end position="34"/>
    </location>
</feature>
<feature type="transmembrane region" description="Helical" evidence="7">
    <location>
        <begin position="207"/>
        <end position="229"/>
    </location>
</feature>
<name>A0A3Q7PLW6_CALUR</name>
<evidence type="ECO:0000313" key="8">
    <source>
        <dbReference type="Proteomes" id="UP000286641"/>
    </source>
</evidence>
<dbReference type="InParanoid" id="A0A3Q7PLW6"/>
<sequence length="252" mass="28420">MATMSYNKTQGAAAQGVPRTFPQQESQSEKEMHLEDPIRFCPEEERESEQISFSNQNPRIGAIHSLQFLYHTLIKMPRSYTLKLETRALGAVQIMNGLIYSALGFLCFALFLEEEERKHTGYIPVVVTLTYIFWSLPFFISSGSTIIGAQKRPTKYKLIYSLVMNILSVCFSIVGTIILSIACFTYHADTNEYVWTHMAGSMLLQYLLFSTITEVICACITIRWIVVALSHPEYSEKSPSLSESSVSIKGPA</sequence>
<reference evidence="9" key="2">
    <citation type="submission" date="2025-08" db="UniProtKB">
        <authorList>
            <consortium name="RefSeq"/>
        </authorList>
    </citation>
    <scope>IDENTIFICATION</scope>
    <source>
        <tissue evidence="9">Blood</tissue>
    </source>
</reference>
<dbReference type="RefSeq" id="XP_025734714.1">
    <property type="nucleotide sequence ID" value="XM_025878929.1"/>
</dbReference>